<accession>A0A371CVS9</accession>
<gene>
    <name evidence="1" type="ORF">OH76DRAFT_1097510</name>
</gene>
<dbReference type="Proteomes" id="UP000256964">
    <property type="component" value="Unassembled WGS sequence"/>
</dbReference>
<organism evidence="1 2">
    <name type="scientific">Lentinus brumalis</name>
    <dbReference type="NCBI Taxonomy" id="2498619"/>
    <lineage>
        <taxon>Eukaryota</taxon>
        <taxon>Fungi</taxon>
        <taxon>Dikarya</taxon>
        <taxon>Basidiomycota</taxon>
        <taxon>Agaricomycotina</taxon>
        <taxon>Agaricomycetes</taxon>
        <taxon>Polyporales</taxon>
        <taxon>Polyporaceae</taxon>
        <taxon>Lentinus</taxon>
    </lineage>
</organism>
<proteinExistence type="predicted"/>
<evidence type="ECO:0000313" key="2">
    <source>
        <dbReference type="Proteomes" id="UP000256964"/>
    </source>
</evidence>
<sequence>MSNVGRQYPLQPCLCPRYSPIAPQIPCLPGQPIKTTSLILAADFRCGIQRQRNLLKSSKVRYVPNGFLTLDEECGPLTIDGPREVLGLSGWNCRGVEWTREVSGGLSLGSPAGAGPTVSAGGGFKLTCKKTSGAILALAHDPISTYIESSARIASYMTRHHESWLEMANSQSSSGLGLGLALEDLYFVSGTMKVPQWFIGVFDRGEESESGAQLRTFST</sequence>
<protein>
    <submittedName>
        <fullName evidence="1">Uncharacterized protein</fullName>
    </submittedName>
</protein>
<keyword evidence="2" id="KW-1185">Reference proteome</keyword>
<name>A0A371CVS9_9APHY</name>
<evidence type="ECO:0000313" key="1">
    <source>
        <dbReference type="EMBL" id="RDX44394.1"/>
    </source>
</evidence>
<dbReference type="AlphaFoldDB" id="A0A371CVS9"/>
<reference evidence="1 2" key="1">
    <citation type="journal article" date="2018" name="Biotechnol. Biofuels">
        <title>Integrative visual omics of the white-rot fungus Polyporus brumalis exposes the biotechnological potential of its oxidative enzymes for delignifying raw plant biomass.</title>
        <authorList>
            <person name="Miyauchi S."/>
            <person name="Rancon A."/>
            <person name="Drula E."/>
            <person name="Hage H."/>
            <person name="Chaduli D."/>
            <person name="Favel A."/>
            <person name="Grisel S."/>
            <person name="Henrissat B."/>
            <person name="Herpoel-Gimbert I."/>
            <person name="Ruiz-Duenas F.J."/>
            <person name="Chevret D."/>
            <person name="Hainaut M."/>
            <person name="Lin J."/>
            <person name="Wang M."/>
            <person name="Pangilinan J."/>
            <person name="Lipzen A."/>
            <person name="Lesage-Meessen L."/>
            <person name="Navarro D."/>
            <person name="Riley R."/>
            <person name="Grigoriev I.V."/>
            <person name="Zhou S."/>
            <person name="Raouche S."/>
            <person name="Rosso M.N."/>
        </authorList>
    </citation>
    <scope>NUCLEOTIDE SEQUENCE [LARGE SCALE GENOMIC DNA]</scope>
    <source>
        <strain evidence="1 2">BRFM 1820</strain>
    </source>
</reference>
<dbReference type="EMBL" id="KZ857450">
    <property type="protein sequence ID" value="RDX44394.1"/>
    <property type="molecule type" value="Genomic_DNA"/>
</dbReference>